<evidence type="ECO:0000256" key="6">
    <source>
        <dbReference type="SAM" id="MobiDB-lite"/>
    </source>
</evidence>
<evidence type="ECO:0000259" key="7">
    <source>
        <dbReference type="PROSITE" id="PS50815"/>
    </source>
</evidence>
<feature type="compositionally biased region" description="Basic residues" evidence="6">
    <location>
        <begin position="711"/>
        <end position="723"/>
    </location>
</feature>
<feature type="domain" description="HORMA" evidence="7">
    <location>
        <begin position="23"/>
        <end position="259"/>
    </location>
</feature>
<evidence type="ECO:0000256" key="3">
    <source>
        <dbReference type="ARBA" id="ARBA00022454"/>
    </source>
</evidence>
<dbReference type="Gene3D" id="3.30.40.10">
    <property type="entry name" value="Zinc/RING finger domain, C3HC4 (zinc finger)"/>
    <property type="match status" value="1"/>
</dbReference>
<feature type="region of interest" description="Disordered" evidence="6">
    <location>
        <begin position="670"/>
        <end position="749"/>
    </location>
</feature>
<proteinExistence type="predicted"/>
<feature type="compositionally biased region" description="Polar residues" evidence="6">
    <location>
        <begin position="404"/>
        <end position="421"/>
    </location>
</feature>
<sequence length="779" mass="85197">MATIQISKTKGTETLNKTEVTQKQSIDVVQTMLHSGLSCITYLRNLLADKAYDMQEYDSTATIQPYDEYASGRAALTRRRSTQRSAKLQVLRRGRSKRVDLLLDWLRQEHGAFPALQAGNLRSMEIHVHTDPEHPERVVETYTFKIRYAPRPKGGQLLAGVQLEGPGGSSASVGATNEALKGLLRQLIAHCADLPDLPSKRYMSMALFYERDTAVADKPTGFVPNDTMDLTFAATDGWEKKERYFENLGSGFHRTSMGITYLQPLGYAVGAGLKPPKIPDWITYRTEPGLDSLQSTAPTSAVAEQRQLTATPSTVVESEYLARTSTPEDSPTALSRPSTSPARKQSADVEAEDEYTGGYTAVALLVPTQPLLSQFGGTQNTQSSNVPEMKRNLRSMMHAEHFTQGDTQTQAIPSSQPSGHNDTAAIPASSPRSSPAQATLSGPVIDASERSKCISRQKTRSSAKAGDVNEADKDHTVLCQCEHHETEGDMVQCTYCSTWQHLHCYGYKGQDDERLPEVHVCYDCLLSDDDTSTRSRLQELTMKRRAMYHALSSGLSTPNQLAGALGTSTIRLTGSDFANELFAGIPNSAAKDLFAFLKSNGYFIAAKQPNTRRHTGSRRLSSVALKEGPKYQEMLASLFDPLLHISHYYGVVKASSMQTNEVQQRLVAKAGGMPPPVTPASQLRKRKAAQTPASGLDLRQSMTPYDTPPHLRTHLTRSSKRARLSGDEDEVVAATPPKARRRTTSSPARVKSVRTAVMLDAAGLPSSPGPSSYENALMA</sequence>
<dbReference type="InterPro" id="IPR003511">
    <property type="entry name" value="HORMA_dom"/>
</dbReference>
<feature type="compositionally biased region" description="Polar residues" evidence="6">
    <location>
        <begin position="323"/>
        <end position="343"/>
    </location>
</feature>
<dbReference type="GeneID" id="89922604"/>
<reference evidence="8 9" key="1">
    <citation type="submission" date="2023-08" db="EMBL/GenBank/DDBJ databases">
        <title>Black Yeasts Isolated from many extreme environments.</title>
        <authorList>
            <person name="Coleine C."/>
            <person name="Stajich J.E."/>
            <person name="Selbmann L."/>
        </authorList>
    </citation>
    <scope>NUCLEOTIDE SEQUENCE [LARGE SCALE GENOMIC DNA]</scope>
    <source>
        <strain evidence="8 9">CCFEE 5935</strain>
    </source>
</reference>
<organism evidence="8 9">
    <name type="scientific">Saxophila tyrrhenica</name>
    <dbReference type="NCBI Taxonomy" id="1690608"/>
    <lineage>
        <taxon>Eukaryota</taxon>
        <taxon>Fungi</taxon>
        <taxon>Dikarya</taxon>
        <taxon>Ascomycota</taxon>
        <taxon>Pezizomycotina</taxon>
        <taxon>Dothideomycetes</taxon>
        <taxon>Dothideomycetidae</taxon>
        <taxon>Mycosphaerellales</taxon>
        <taxon>Extremaceae</taxon>
        <taxon>Saxophila</taxon>
    </lineage>
</organism>
<dbReference type="Pfam" id="PF20826">
    <property type="entry name" value="PHD_5"/>
    <property type="match status" value="1"/>
</dbReference>
<dbReference type="SUPFAM" id="SSF56019">
    <property type="entry name" value="The spindle assembly checkpoint protein mad2"/>
    <property type="match status" value="1"/>
</dbReference>
<evidence type="ECO:0000256" key="4">
    <source>
        <dbReference type="ARBA" id="ARBA00023242"/>
    </source>
</evidence>
<evidence type="ECO:0000256" key="2">
    <source>
        <dbReference type="ARBA" id="ARBA00004286"/>
    </source>
</evidence>
<evidence type="ECO:0000256" key="1">
    <source>
        <dbReference type="ARBA" id="ARBA00004123"/>
    </source>
</evidence>
<dbReference type="GO" id="GO:0005634">
    <property type="term" value="C:nucleus"/>
    <property type="evidence" value="ECO:0007669"/>
    <property type="project" value="UniProtKB-SubCell"/>
</dbReference>
<dbReference type="Proteomes" id="UP001337655">
    <property type="component" value="Unassembled WGS sequence"/>
</dbReference>
<dbReference type="InterPro" id="IPR013083">
    <property type="entry name" value="Znf_RING/FYVE/PHD"/>
</dbReference>
<dbReference type="PROSITE" id="PS50815">
    <property type="entry name" value="HORMA"/>
    <property type="match status" value="1"/>
</dbReference>
<feature type="compositionally biased region" description="Polar residues" evidence="6">
    <location>
        <begin position="306"/>
        <end position="316"/>
    </location>
</feature>
<keyword evidence="5" id="KW-0469">Meiosis</keyword>
<dbReference type="GO" id="GO:0007130">
    <property type="term" value="P:synaptonemal complex assembly"/>
    <property type="evidence" value="ECO:0007669"/>
    <property type="project" value="TreeGrafter"/>
</dbReference>
<evidence type="ECO:0000256" key="5">
    <source>
        <dbReference type="ARBA" id="ARBA00023254"/>
    </source>
</evidence>
<protein>
    <recommendedName>
        <fullName evidence="7">HORMA domain-containing protein</fullName>
    </recommendedName>
</protein>
<feature type="region of interest" description="Disordered" evidence="6">
    <location>
        <begin position="292"/>
        <end position="353"/>
    </location>
</feature>
<accession>A0AAV9PN13</accession>
<dbReference type="PANTHER" id="PTHR48225:SF7">
    <property type="entry name" value="MEIOSIS-SPECIFIC PROTEIN HOP1"/>
    <property type="match status" value="1"/>
</dbReference>
<dbReference type="PANTHER" id="PTHR48225">
    <property type="entry name" value="HORMA DOMAIN-CONTAINING PROTEIN 1"/>
    <property type="match status" value="1"/>
</dbReference>
<comment type="caution">
    <text evidence="8">The sequence shown here is derived from an EMBL/GenBank/DDBJ whole genome shotgun (WGS) entry which is preliminary data.</text>
</comment>
<dbReference type="RefSeq" id="XP_064662845.1">
    <property type="nucleotide sequence ID" value="XM_064798518.1"/>
</dbReference>
<keyword evidence="3" id="KW-0158">Chromosome</keyword>
<feature type="compositionally biased region" description="Low complexity" evidence="6">
    <location>
        <begin position="424"/>
        <end position="436"/>
    </location>
</feature>
<evidence type="ECO:0000313" key="8">
    <source>
        <dbReference type="EMBL" id="KAK5174176.1"/>
    </source>
</evidence>
<dbReference type="EMBL" id="JAVRRT010000002">
    <property type="protein sequence ID" value="KAK5174176.1"/>
    <property type="molecule type" value="Genomic_DNA"/>
</dbReference>
<feature type="region of interest" description="Disordered" evidence="6">
    <location>
        <begin position="404"/>
        <end position="469"/>
    </location>
</feature>
<comment type="subcellular location">
    <subcellularLocation>
        <location evidence="2">Chromosome</location>
    </subcellularLocation>
    <subcellularLocation>
        <location evidence="1">Nucleus</location>
    </subcellularLocation>
</comment>
<dbReference type="SUPFAM" id="SSF57903">
    <property type="entry name" value="FYVE/PHD zinc finger"/>
    <property type="match status" value="1"/>
</dbReference>
<dbReference type="InterPro" id="IPR051294">
    <property type="entry name" value="HORMA_MeioticProgression"/>
</dbReference>
<dbReference type="InterPro" id="IPR011011">
    <property type="entry name" value="Znf_FYVE_PHD"/>
</dbReference>
<keyword evidence="4" id="KW-0539">Nucleus</keyword>
<dbReference type="Pfam" id="PF02301">
    <property type="entry name" value="HORMA"/>
    <property type="match status" value="1"/>
</dbReference>
<dbReference type="Gene3D" id="3.30.900.10">
    <property type="entry name" value="HORMA domain"/>
    <property type="match status" value="1"/>
</dbReference>
<dbReference type="AlphaFoldDB" id="A0AAV9PN13"/>
<name>A0AAV9PN13_9PEZI</name>
<dbReference type="InterPro" id="IPR036570">
    <property type="entry name" value="HORMA_dom_sf"/>
</dbReference>
<dbReference type="GO" id="GO:0005694">
    <property type="term" value="C:chromosome"/>
    <property type="evidence" value="ECO:0007669"/>
    <property type="project" value="UniProtKB-SubCell"/>
</dbReference>
<keyword evidence="9" id="KW-1185">Reference proteome</keyword>
<dbReference type="GO" id="GO:0051598">
    <property type="term" value="P:meiotic recombination checkpoint signaling"/>
    <property type="evidence" value="ECO:0007669"/>
    <property type="project" value="TreeGrafter"/>
</dbReference>
<gene>
    <name evidence="8" type="ORF">LTR77_001256</name>
</gene>
<evidence type="ECO:0000313" key="9">
    <source>
        <dbReference type="Proteomes" id="UP001337655"/>
    </source>
</evidence>